<evidence type="ECO:0000256" key="2">
    <source>
        <dbReference type="ARBA" id="ARBA00022840"/>
    </source>
</evidence>
<dbReference type="PANTHER" id="PTHR43158">
    <property type="entry name" value="SKFA PEPTIDE EXPORT ATP-BINDING PROTEIN SKFE"/>
    <property type="match status" value="1"/>
</dbReference>
<protein>
    <recommendedName>
        <fullName evidence="5">ABC-2 type transport system ATP-binding protein</fullName>
    </recommendedName>
</protein>
<name>A0ABM8G350_9CELL</name>
<dbReference type="Proteomes" id="UP001321475">
    <property type="component" value="Chromosome"/>
</dbReference>
<accession>A0ABM8G350</accession>
<evidence type="ECO:0000256" key="1">
    <source>
        <dbReference type="ARBA" id="ARBA00022741"/>
    </source>
</evidence>
<dbReference type="PANTHER" id="PTHR43158:SF5">
    <property type="entry name" value="ABC TRANSPORTER, ATP-BINDING PROTEIN"/>
    <property type="match status" value="1"/>
</dbReference>
<dbReference type="EMBL" id="AP027729">
    <property type="protein sequence ID" value="BDZ42532.1"/>
    <property type="molecule type" value="Genomic_DNA"/>
</dbReference>
<keyword evidence="1" id="KW-0547">Nucleotide-binding</keyword>
<evidence type="ECO:0000313" key="3">
    <source>
        <dbReference type="EMBL" id="BDZ42532.1"/>
    </source>
</evidence>
<dbReference type="Gene3D" id="3.40.50.300">
    <property type="entry name" value="P-loop containing nucleotide triphosphate hydrolases"/>
    <property type="match status" value="1"/>
</dbReference>
<organism evidence="3 4">
    <name type="scientific">Paraoerskovia sediminicola</name>
    <dbReference type="NCBI Taxonomy" id="1138587"/>
    <lineage>
        <taxon>Bacteria</taxon>
        <taxon>Bacillati</taxon>
        <taxon>Actinomycetota</taxon>
        <taxon>Actinomycetes</taxon>
        <taxon>Micrococcales</taxon>
        <taxon>Cellulomonadaceae</taxon>
        <taxon>Paraoerskovia</taxon>
    </lineage>
</organism>
<dbReference type="SUPFAM" id="SSF52540">
    <property type="entry name" value="P-loop containing nucleoside triphosphate hydrolases"/>
    <property type="match status" value="1"/>
</dbReference>
<keyword evidence="2" id="KW-0067">ATP-binding</keyword>
<dbReference type="InterPro" id="IPR027417">
    <property type="entry name" value="P-loop_NTPase"/>
</dbReference>
<proteinExistence type="predicted"/>
<gene>
    <name evidence="3" type="ORF">GCM10025865_18310</name>
</gene>
<sequence>MNVQLVREAGDVWGDERVSSSLSHYELLRPAWDVDLADHVLDALEVDRRAKYDSLSRGKKSAVAAAVGLASRAPLTIFDEVYLGMDAPSRYAFYDLLLADYAEHPRTIILSSHLIEEVERLFEHVVVLDRGRTLLSEPAEDLRGRGTRLTGPADVVARHVGARRVLAEQRLGRTAQVAVLGTFSVDERSAAVGDGLELTGVGIQDLFVHLTRPEQAAAVAAGSPADARQEEAR</sequence>
<reference evidence="4" key="1">
    <citation type="journal article" date="2019" name="Int. J. Syst. Evol. Microbiol.">
        <title>The Global Catalogue of Microorganisms (GCM) 10K type strain sequencing project: providing services to taxonomists for standard genome sequencing and annotation.</title>
        <authorList>
            <consortium name="The Broad Institute Genomics Platform"/>
            <consortium name="The Broad Institute Genome Sequencing Center for Infectious Disease"/>
            <person name="Wu L."/>
            <person name="Ma J."/>
        </authorList>
    </citation>
    <scope>NUCLEOTIDE SEQUENCE [LARGE SCALE GENOMIC DNA]</scope>
    <source>
        <strain evidence="4">NBRC 108565</strain>
    </source>
</reference>
<evidence type="ECO:0000313" key="4">
    <source>
        <dbReference type="Proteomes" id="UP001321475"/>
    </source>
</evidence>
<evidence type="ECO:0008006" key="5">
    <source>
        <dbReference type="Google" id="ProtNLM"/>
    </source>
</evidence>
<keyword evidence="4" id="KW-1185">Reference proteome</keyword>